<dbReference type="EMBL" id="LNYY01000004">
    <property type="protein sequence ID" value="KTD71435.1"/>
    <property type="molecule type" value="Genomic_DNA"/>
</dbReference>
<sequence length="206" mass="22912">MANNLPTFRFESESSTTTKIEAILGLIKYLIPKSSTRESLKPDGYPESGEIEQTIRAYQNKKSSLYEQGLNAMETGCGNCQEMASASGLLLRAGGFSGKIQIAEFGINHAFLIVDDYIVDPWSDTYFSFSTCGSIKEGIMKGRVLSADHFELEDEEPEVTQTLPLELDKCLPSKEARTQLMILIEQAFLKSKQPPEQPTVMFPQNP</sequence>
<dbReference type="STRING" id="947033.Lste_0201"/>
<evidence type="ECO:0000313" key="2">
    <source>
        <dbReference type="Proteomes" id="UP000054926"/>
    </source>
</evidence>
<gene>
    <name evidence="1" type="ORF">Lste_0201</name>
</gene>
<dbReference type="PATRIC" id="fig|947033.5.peg.218"/>
<comment type="caution">
    <text evidence="1">The sequence shown here is derived from an EMBL/GenBank/DDBJ whole genome shotgun (WGS) entry which is preliminary data.</text>
</comment>
<organism evidence="1 2">
    <name type="scientific">Legionella steelei</name>
    <dbReference type="NCBI Taxonomy" id="947033"/>
    <lineage>
        <taxon>Bacteria</taxon>
        <taxon>Pseudomonadati</taxon>
        <taxon>Pseudomonadota</taxon>
        <taxon>Gammaproteobacteria</taxon>
        <taxon>Legionellales</taxon>
        <taxon>Legionellaceae</taxon>
        <taxon>Legionella</taxon>
    </lineage>
</organism>
<dbReference type="RefSeq" id="WP_058509222.1">
    <property type="nucleotide sequence ID" value="NZ_LNYY01000004.1"/>
</dbReference>
<proteinExistence type="predicted"/>
<dbReference type="AlphaFoldDB" id="A0A0W0ZQH8"/>
<name>A0A0W0ZQH8_9GAMM</name>
<dbReference type="OrthoDB" id="5638440at2"/>
<accession>A0A0W0ZQH8</accession>
<dbReference type="Proteomes" id="UP000054926">
    <property type="component" value="Unassembled WGS sequence"/>
</dbReference>
<reference evidence="1 2" key="1">
    <citation type="submission" date="2015-11" db="EMBL/GenBank/DDBJ databases">
        <title>Genomic analysis of 38 Legionella species identifies large and diverse effector repertoires.</title>
        <authorList>
            <person name="Burstein D."/>
            <person name="Amaro F."/>
            <person name="Zusman T."/>
            <person name="Lifshitz Z."/>
            <person name="Cohen O."/>
            <person name="Gilbert J.A."/>
            <person name="Pupko T."/>
            <person name="Shuman H.A."/>
            <person name="Segal G."/>
        </authorList>
    </citation>
    <scope>NUCLEOTIDE SEQUENCE [LARGE SCALE GENOMIC DNA]</scope>
    <source>
        <strain evidence="1 2">IMVS3376</strain>
    </source>
</reference>
<protein>
    <submittedName>
        <fullName evidence="1">Uncharacterized protein</fullName>
    </submittedName>
</protein>
<keyword evidence="2" id="KW-1185">Reference proteome</keyword>
<evidence type="ECO:0000313" key="1">
    <source>
        <dbReference type="EMBL" id="KTD71435.1"/>
    </source>
</evidence>